<evidence type="ECO:0000313" key="2">
    <source>
        <dbReference type="Proteomes" id="UP001346149"/>
    </source>
</evidence>
<dbReference type="Proteomes" id="UP001346149">
    <property type="component" value="Unassembled WGS sequence"/>
</dbReference>
<proteinExistence type="predicted"/>
<evidence type="ECO:0000313" key="1">
    <source>
        <dbReference type="EMBL" id="KAK4787478.1"/>
    </source>
</evidence>
<dbReference type="EMBL" id="JAXQNO010000012">
    <property type="protein sequence ID" value="KAK4787478.1"/>
    <property type="molecule type" value="Genomic_DNA"/>
</dbReference>
<accession>A0AAN7LW46</accession>
<keyword evidence="2" id="KW-1185">Reference proteome</keyword>
<dbReference type="AlphaFoldDB" id="A0AAN7LW46"/>
<sequence>MLHGELLRCGKFCASDMLVILLKRVCRCVTKSNWESMVSPMDMDSRDGVKGKLLPTENLVHTHRDTCHLSGKLTATFNTADPIKYRAIDLCPRSNIEQSIFAQDLCPRSNIEQSIFAQDQVAMALYAVVVTVPLCGRKLFSELSGCPVRMP</sequence>
<gene>
    <name evidence="1" type="ORF">SAY86_011311</name>
</gene>
<reference evidence="1 2" key="1">
    <citation type="journal article" date="2023" name="Hortic Res">
        <title>Pangenome of water caltrop reveals structural variations and asymmetric subgenome divergence after allopolyploidization.</title>
        <authorList>
            <person name="Zhang X."/>
            <person name="Chen Y."/>
            <person name="Wang L."/>
            <person name="Yuan Y."/>
            <person name="Fang M."/>
            <person name="Shi L."/>
            <person name="Lu R."/>
            <person name="Comes H.P."/>
            <person name="Ma Y."/>
            <person name="Chen Y."/>
            <person name="Huang G."/>
            <person name="Zhou Y."/>
            <person name="Zheng Z."/>
            <person name="Qiu Y."/>
        </authorList>
    </citation>
    <scope>NUCLEOTIDE SEQUENCE [LARGE SCALE GENOMIC DNA]</scope>
    <source>
        <strain evidence="1">F231</strain>
    </source>
</reference>
<organism evidence="1 2">
    <name type="scientific">Trapa natans</name>
    <name type="common">Water chestnut</name>
    <dbReference type="NCBI Taxonomy" id="22666"/>
    <lineage>
        <taxon>Eukaryota</taxon>
        <taxon>Viridiplantae</taxon>
        <taxon>Streptophyta</taxon>
        <taxon>Embryophyta</taxon>
        <taxon>Tracheophyta</taxon>
        <taxon>Spermatophyta</taxon>
        <taxon>Magnoliopsida</taxon>
        <taxon>eudicotyledons</taxon>
        <taxon>Gunneridae</taxon>
        <taxon>Pentapetalae</taxon>
        <taxon>rosids</taxon>
        <taxon>malvids</taxon>
        <taxon>Myrtales</taxon>
        <taxon>Lythraceae</taxon>
        <taxon>Trapa</taxon>
    </lineage>
</organism>
<comment type="caution">
    <text evidence="1">The sequence shown here is derived from an EMBL/GenBank/DDBJ whole genome shotgun (WGS) entry which is preliminary data.</text>
</comment>
<name>A0AAN7LW46_TRANT</name>
<protein>
    <submittedName>
        <fullName evidence="1">Uncharacterized protein</fullName>
    </submittedName>
</protein>